<accession>A0A0R1F5A3</accession>
<dbReference type="eggNOG" id="ENOG5033A2M">
    <property type="taxonomic scope" value="Bacteria"/>
</dbReference>
<dbReference type="AlphaFoldDB" id="A0A0R1F5A3"/>
<name>A0A0R1F5A3_9LACO</name>
<dbReference type="PATRIC" id="fig|913848.6.peg.2637"/>
<dbReference type="Proteomes" id="UP000051181">
    <property type="component" value="Unassembled WGS sequence"/>
</dbReference>
<proteinExistence type="predicted"/>
<dbReference type="EMBL" id="AZCN01000095">
    <property type="protein sequence ID" value="KRK14234.1"/>
    <property type="molecule type" value="Genomic_DNA"/>
</dbReference>
<reference evidence="1 2" key="1">
    <citation type="journal article" date="2015" name="Genome Announc.">
        <title>Expanding the biotechnology potential of lactobacilli through comparative genomics of 213 strains and associated genera.</title>
        <authorList>
            <person name="Sun Z."/>
            <person name="Harris H.M."/>
            <person name="McCann A."/>
            <person name="Guo C."/>
            <person name="Argimon S."/>
            <person name="Zhang W."/>
            <person name="Yang X."/>
            <person name="Jeffery I.B."/>
            <person name="Cooney J.C."/>
            <person name="Kagawa T.F."/>
            <person name="Liu W."/>
            <person name="Song Y."/>
            <person name="Salvetti E."/>
            <person name="Wrobel A."/>
            <person name="Rasinkangas P."/>
            <person name="Parkhill J."/>
            <person name="Rea M.C."/>
            <person name="O'Sullivan O."/>
            <person name="Ritari J."/>
            <person name="Douillard F.P."/>
            <person name="Paul Ross R."/>
            <person name="Yang R."/>
            <person name="Briner A.E."/>
            <person name="Felis G.E."/>
            <person name="de Vos W.M."/>
            <person name="Barrangou R."/>
            <person name="Klaenhammer T.R."/>
            <person name="Caufield P.W."/>
            <person name="Cui Y."/>
            <person name="Zhang H."/>
            <person name="O'Toole P.W."/>
        </authorList>
    </citation>
    <scope>NUCLEOTIDE SEQUENCE [LARGE SCALE GENOMIC DNA]</scope>
    <source>
        <strain evidence="1 2">DSM 20001</strain>
    </source>
</reference>
<gene>
    <name evidence="1" type="ORF">FD22_GL002588</name>
</gene>
<evidence type="ECO:0000313" key="2">
    <source>
        <dbReference type="Proteomes" id="UP000051181"/>
    </source>
</evidence>
<organism evidence="1 2">
    <name type="scientific">Loigolactobacillus coryniformis subsp. coryniformis KCTC 3167 = DSM 20001</name>
    <dbReference type="NCBI Taxonomy" id="913848"/>
    <lineage>
        <taxon>Bacteria</taxon>
        <taxon>Bacillati</taxon>
        <taxon>Bacillota</taxon>
        <taxon>Bacilli</taxon>
        <taxon>Lactobacillales</taxon>
        <taxon>Lactobacillaceae</taxon>
        <taxon>Loigolactobacillus</taxon>
    </lineage>
</organism>
<evidence type="ECO:0008006" key="3">
    <source>
        <dbReference type="Google" id="ProtNLM"/>
    </source>
</evidence>
<dbReference type="RefSeq" id="WP_010010400.1">
    <property type="nucleotide sequence ID" value="NZ_AZCN01000095.1"/>
</dbReference>
<evidence type="ECO:0000313" key="1">
    <source>
        <dbReference type="EMBL" id="KRK14234.1"/>
    </source>
</evidence>
<dbReference type="InterPro" id="IPR021321">
    <property type="entry name" value="DUF2922"/>
</dbReference>
<dbReference type="GeneID" id="65918371"/>
<sequence>MKQLDMEFKNEIGKTKHMRLNYASQTLDETTVKTAMQTIADLKMFELEAVNPYATPIKAQYIERTVTPIFGGEAEAVEPVADAE</sequence>
<comment type="caution">
    <text evidence="1">The sequence shown here is derived from an EMBL/GenBank/DDBJ whole genome shotgun (WGS) entry which is preliminary data.</text>
</comment>
<protein>
    <recommendedName>
        <fullName evidence="3">DUF2922 domain-containing protein</fullName>
    </recommendedName>
</protein>
<dbReference type="Pfam" id="PF11148">
    <property type="entry name" value="DUF2922"/>
    <property type="match status" value="1"/>
</dbReference>